<dbReference type="OrthoDB" id="7218943at2"/>
<dbReference type="Proteomes" id="UP000188604">
    <property type="component" value="Chromosome"/>
</dbReference>
<keyword evidence="4" id="KW-1185">Reference proteome</keyword>
<feature type="compositionally biased region" description="Polar residues" evidence="1">
    <location>
        <begin position="288"/>
        <end position="298"/>
    </location>
</feature>
<protein>
    <submittedName>
        <fullName evidence="3">Uncharacterized protein</fullName>
    </submittedName>
</protein>
<feature type="region of interest" description="Disordered" evidence="1">
    <location>
        <begin position="277"/>
        <end position="298"/>
    </location>
</feature>
<evidence type="ECO:0000256" key="2">
    <source>
        <dbReference type="SAM" id="SignalP"/>
    </source>
</evidence>
<dbReference type="RefSeq" id="WP_077806414.1">
    <property type="nucleotide sequence ID" value="NZ_BJXS01000009.1"/>
</dbReference>
<evidence type="ECO:0000313" key="4">
    <source>
        <dbReference type="Proteomes" id="UP000188604"/>
    </source>
</evidence>
<proteinExistence type="predicted"/>
<evidence type="ECO:0000256" key="1">
    <source>
        <dbReference type="SAM" id="MobiDB-lite"/>
    </source>
</evidence>
<keyword evidence="2" id="KW-0732">Signal</keyword>
<dbReference type="KEGG" id="nch:A0U93_05175"/>
<sequence length="298" mass="32659">MVRRNGILGAVICAIGASVVLQANAATENITVHALSSAEVKAAVKAMTPVRPNHQISRWNRPVCPKVYGLNPIFSDIIIQHLQSNAKLVDIAFDRNCAQPDVYIVASNDGDDVFRKIHQINPTLWQGVDTNGATSLNLDAMSTADTDLLRKDRPVRWFRSVGVEVSDGAYVSYLPTGPWKDTPTIETSDVSALNLPTREETKYVFIIIDVSKTGSMTWGALSNYISFVALAQPDMATAFEPFSIMADFENGQYRADAPKTLTPFDIAALKALYASAPNQSPEQERNEMVQNILRSSGR</sequence>
<gene>
    <name evidence="3" type="ORF">A0U93_05175</name>
</gene>
<feature type="chain" id="PRO_5043814429" evidence="2">
    <location>
        <begin position="26"/>
        <end position="298"/>
    </location>
</feature>
<dbReference type="AlphaFoldDB" id="A0A1U9KNN9"/>
<name>A0A1U9KNN9_9PROT</name>
<evidence type="ECO:0000313" key="3">
    <source>
        <dbReference type="EMBL" id="AQS87431.1"/>
    </source>
</evidence>
<accession>A0A1U9KNN9</accession>
<dbReference type="EMBL" id="CP014691">
    <property type="protein sequence ID" value="AQS87431.1"/>
    <property type="molecule type" value="Genomic_DNA"/>
</dbReference>
<feature type="signal peptide" evidence="2">
    <location>
        <begin position="1"/>
        <end position="25"/>
    </location>
</feature>
<organism evidence="3 4">
    <name type="scientific">Neoasaia chiangmaiensis</name>
    <dbReference type="NCBI Taxonomy" id="320497"/>
    <lineage>
        <taxon>Bacteria</taxon>
        <taxon>Pseudomonadati</taxon>
        <taxon>Pseudomonadota</taxon>
        <taxon>Alphaproteobacteria</taxon>
        <taxon>Acetobacterales</taxon>
        <taxon>Acetobacteraceae</taxon>
        <taxon>Neoasaia</taxon>
    </lineage>
</organism>
<reference evidence="3 4" key="1">
    <citation type="submission" date="2016-03" db="EMBL/GenBank/DDBJ databases">
        <title>Acetic acid bacteria sequencing.</title>
        <authorList>
            <person name="Brandt J."/>
            <person name="Jakob F."/>
            <person name="Vogel R.F."/>
        </authorList>
    </citation>
    <scope>NUCLEOTIDE SEQUENCE [LARGE SCALE GENOMIC DNA]</scope>
    <source>
        <strain evidence="3 4">NBRC 101099</strain>
    </source>
</reference>